<gene>
    <name evidence="1" type="ORF">GCM10011322_39080</name>
</gene>
<keyword evidence="2" id="KW-1185">Reference proteome</keyword>
<organism evidence="1 2">
    <name type="scientific">Salinarimonas ramus</name>
    <dbReference type="NCBI Taxonomy" id="690164"/>
    <lineage>
        <taxon>Bacteria</taxon>
        <taxon>Pseudomonadati</taxon>
        <taxon>Pseudomonadota</taxon>
        <taxon>Alphaproteobacteria</taxon>
        <taxon>Hyphomicrobiales</taxon>
        <taxon>Salinarimonadaceae</taxon>
        <taxon>Salinarimonas</taxon>
    </lineage>
</organism>
<reference evidence="1 2" key="1">
    <citation type="journal article" date="2014" name="Int. J. Syst. Evol. Microbiol.">
        <title>Complete genome sequence of Corynebacterium casei LMG S-19264T (=DSM 44701T), isolated from a smear-ripened cheese.</title>
        <authorList>
            <consortium name="US DOE Joint Genome Institute (JGI-PGF)"/>
            <person name="Walter F."/>
            <person name="Albersmeier A."/>
            <person name="Kalinowski J."/>
            <person name="Ruckert C."/>
        </authorList>
    </citation>
    <scope>NUCLEOTIDE SEQUENCE [LARGE SCALE GENOMIC DNA]</scope>
    <source>
        <strain evidence="1 2">CGMCC 1.9161</strain>
    </source>
</reference>
<dbReference type="RefSeq" id="WP_188914941.1">
    <property type="nucleotide sequence ID" value="NZ_BMMF01000013.1"/>
</dbReference>
<dbReference type="AlphaFoldDB" id="A0A917QGT4"/>
<name>A0A917QGT4_9HYPH</name>
<evidence type="ECO:0000313" key="1">
    <source>
        <dbReference type="EMBL" id="GGK48313.1"/>
    </source>
</evidence>
<proteinExistence type="predicted"/>
<evidence type="ECO:0000313" key="2">
    <source>
        <dbReference type="Proteomes" id="UP000600449"/>
    </source>
</evidence>
<accession>A0A917QGT4</accession>
<comment type="caution">
    <text evidence="1">The sequence shown here is derived from an EMBL/GenBank/DDBJ whole genome shotgun (WGS) entry which is preliminary data.</text>
</comment>
<dbReference type="EMBL" id="BMMF01000013">
    <property type="protein sequence ID" value="GGK48313.1"/>
    <property type="molecule type" value="Genomic_DNA"/>
</dbReference>
<sequence>MPVLDNASHETAEDLAVLRNALGPARVAPLHADAMREAAAVATRKAMRNAAARRPRRLVRAEVEGG</sequence>
<dbReference type="Proteomes" id="UP000600449">
    <property type="component" value="Unassembled WGS sequence"/>
</dbReference>
<protein>
    <submittedName>
        <fullName evidence="1">Uncharacterized protein</fullName>
    </submittedName>
</protein>